<comment type="subcellular location">
    <subcellularLocation>
        <location evidence="1">Membrane</location>
    </subcellularLocation>
</comment>
<evidence type="ECO:0000256" key="7">
    <source>
        <dbReference type="SAM" id="Phobius"/>
    </source>
</evidence>
<keyword evidence="9" id="KW-1185">Reference proteome</keyword>
<dbReference type="PRINTS" id="PR01609">
    <property type="entry name" value="CD36FAMILY"/>
</dbReference>
<reference evidence="8" key="1">
    <citation type="submission" date="2021-11" db="EMBL/GenBank/DDBJ databases">
        <authorList>
            <person name="Schell T."/>
        </authorList>
    </citation>
    <scope>NUCLEOTIDE SEQUENCE</scope>
    <source>
        <strain evidence="8">M5</strain>
    </source>
</reference>
<evidence type="ECO:0000256" key="5">
    <source>
        <dbReference type="ARBA" id="ARBA00023136"/>
    </source>
</evidence>
<gene>
    <name evidence="8" type="ORF">DGAL_LOCUS2064</name>
</gene>
<evidence type="ECO:0000256" key="6">
    <source>
        <dbReference type="ARBA" id="ARBA00023180"/>
    </source>
</evidence>
<sequence>MCIQSLFKNGLILSIFGAVFAIAIAILGWVAMPDIIANVSKKTLVLKENNFVWNMWYNPPYPIYTDFYIFNCTNYKDVVQNGTKPIVVELGPYSYREYRKKNTSVFENSDESVHYREKRWYYFSEVTSGTGLDLEDVITTINPVYMTVSKFLDLFPTNDLSIETIVHLIDNFLKERGESVFMTVTVDELIFKGWPMDTYIELYERIKDILNPWPLFFPDLPPGLPTLPDLPPSIVNETLGIFKSKNDSDDGIFQVNRGTQDYRQFAKIEAWGRNLENLSPYLSYWPGDKSYCNEIQGTDGTVFPYGIDVNDKIWIYQTDLCRAVYMVYEQYETYADLPGRRFILPKSVLENRTNAPENECFCLDEEDEGVCPNTGALFVGACYGGAPLIGSNPHFYNGDSRYISGVIGLNPNKSKHETFLILEERTNTLLYAAKRVQLSIDVHKTRLSDTHNLTTRVFLPVLWYEENAQIDDVTAKQFNLFNTIEIVLWTLFSIGLILTVLGIFLIGFHLHKEKQMLKVC</sequence>
<dbReference type="Proteomes" id="UP000789390">
    <property type="component" value="Unassembled WGS sequence"/>
</dbReference>
<name>A0A8J2RCB0_9CRUS</name>
<comment type="similarity">
    <text evidence="2">Belongs to the CD36 family.</text>
</comment>
<evidence type="ECO:0000256" key="3">
    <source>
        <dbReference type="ARBA" id="ARBA00022692"/>
    </source>
</evidence>
<accession>A0A8J2RCB0</accession>
<evidence type="ECO:0000256" key="1">
    <source>
        <dbReference type="ARBA" id="ARBA00004370"/>
    </source>
</evidence>
<dbReference type="PANTHER" id="PTHR11923">
    <property type="entry name" value="SCAVENGER RECEPTOR CLASS B TYPE-1 SR-B1"/>
    <property type="match status" value="1"/>
</dbReference>
<keyword evidence="5 7" id="KW-0472">Membrane</keyword>
<evidence type="ECO:0000256" key="2">
    <source>
        <dbReference type="ARBA" id="ARBA00010532"/>
    </source>
</evidence>
<evidence type="ECO:0000256" key="4">
    <source>
        <dbReference type="ARBA" id="ARBA00022989"/>
    </source>
</evidence>
<dbReference type="GO" id="GO:0016020">
    <property type="term" value="C:membrane"/>
    <property type="evidence" value="ECO:0007669"/>
    <property type="project" value="UniProtKB-SubCell"/>
</dbReference>
<dbReference type="AlphaFoldDB" id="A0A8J2RCB0"/>
<keyword evidence="3 7" id="KW-0812">Transmembrane</keyword>
<dbReference type="Pfam" id="PF01130">
    <property type="entry name" value="CD36"/>
    <property type="match status" value="1"/>
</dbReference>
<dbReference type="InterPro" id="IPR002159">
    <property type="entry name" value="CD36_fam"/>
</dbReference>
<evidence type="ECO:0008006" key="10">
    <source>
        <dbReference type="Google" id="ProtNLM"/>
    </source>
</evidence>
<proteinExistence type="inferred from homology"/>
<dbReference type="PANTHER" id="PTHR11923:SF51">
    <property type="entry name" value="LYSOSOME MEMBRANE PROTEIN 2"/>
    <property type="match status" value="1"/>
</dbReference>
<dbReference type="OrthoDB" id="18585at2759"/>
<feature type="transmembrane region" description="Helical" evidence="7">
    <location>
        <begin position="486"/>
        <end position="508"/>
    </location>
</feature>
<keyword evidence="4 7" id="KW-1133">Transmembrane helix</keyword>
<dbReference type="GO" id="GO:0005044">
    <property type="term" value="F:scavenger receptor activity"/>
    <property type="evidence" value="ECO:0007669"/>
    <property type="project" value="TreeGrafter"/>
</dbReference>
<protein>
    <recommendedName>
        <fullName evidence="10">Scavenger receptor class B member 1</fullName>
    </recommendedName>
</protein>
<evidence type="ECO:0000313" key="8">
    <source>
        <dbReference type="EMBL" id="CAH0099906.1"/>
    </source>
</evidence>
<organism evidence="8 9">
    <name type="scientific">Daphnia galeata</name>
    <dbReference type="NCBI Taxonomy" id="27404"/>
    <lineage>
        <taxon>Eukaryota</taxon>
        <taxon>Metazoa</taxon>
        <taxon>Ecdysozoa</taxon>
        <taxon>Arthropoda</taxon>
        <taxon>Crustacea</taxon>
        <taxon>Branchiopoda</taxon>
        <taxon>Diplostraca</taxon>
        <taxon>Cladocera</taxon>
        <taxon>Anomopoda</taxon>
        <taxon>Daphniidae</taxon>
        <taxon>Daphnia</taxon>
    </lineage>
</organism>
<comment type="caution">
    <text evidence="8">The sequence shown here is derived from an EMBL/GenBank/DDBJ whole genome shotgun (WGS) entry which is preliminary data.</text>
</comment>
<dbReference type="EMBL" id="CAKKLH010000027">
    <property type="protein sequence ID" value="CAH0099906.1"/>
    <property type="molecule type" value="Genomic_DNA"/>
</dbReference>
<keyword evidence="6" id="KW-0325">Glycoprotein</keyword>
<evidence type="ECO:0000313" key="9">
    <source>
        <dbReference type="Proteomes" id="UP000789390"/>
    </source>
</evidence>
<feature type="transmembrane region" description="Helical" evidence="7">
    <location>
        <begin position="12"/>
        <end position="32"/>
    </location>
</feature>
<dbReference type="GO" id="GO:0005737">
    <property type="term" value="C:cytoplasm"/>
    <property type="evidence" value="ECO:0007669"/>
    <property type="project" value="TreeGrafter"/>
</dbReference>